<dbReference type="Proteomes" id="UP001642360">
    <property type="component" value="Unassembled WGS sequence"/>
</dbReference>
<protein>
    <submittedName>
        <fullName evidence="2">Uncharacterized protein</fullName>
    </submittedName>
</protein>
<reference evidence="2 3" key="1">
    <citation type="submission" date="2024-02" db="EMBL/GenBank/DDBJ databases">
        <authorList>
            <person name="Vignale AGUSTIN F."/>
            <person name="Sosa J E."/>
            <person name="Modenutti C."/>
        </authorList>
    </citation>
    <scope>NUCLEOTIDE SEQUENCE [LARGE SCALE GENOMIC DNA]</scope>
</reference>
<feature type="region of interest" description="Disordered" evidence="1">
    <location>
        <begin position="43"/>
        <end position="130"/>
    </location>
</feature>
<dbReference type="AlphaFoldDB" id="A0ABC8R4Q5"/>
<organism evidence="2 3">
    <name type="scientific">Ilex paraguariensis</name>
    <name type="common">yerba mate</name>
    <dbReference type="NCBI Taxonomy" id="185542"/>
    <lineage>
        <taxon>Eukaryota</taxon>
        <taxon>Viridiplantae</taxon>
        <taxon>Streptophyta</taxon>
        <taxon>Embryophyta</taxon>
        <taxon>Tracheophyta</taxon>
        <taxon>Spermatophyta</taxon>
        <taxon>Magnoliopsida</taxon>
        <taxon>eudicotyledons</taxon>
        <taxon>Gunneridae</taxon>
        <taxon>Pentapetalae</taxon>
        <taxon>asterids</taxon>
        <taxon>campanulids</taxon>
        <taxon>Aquifoliales</taxon>
        <taxon>Aquifoliaceae</taxon>
        <taxon>Ilex</taxon>
    </lineage>
</organism>
<sequence>MLSSLLSFPYTLIRVLKRESIRTLYTIPRCLIYPVVVENSHLPDKKRKRSPDSISNNGEEAHNYSFYNPFSDKSSPSLDNGDDHNHKKPKAIGGYSTPSPPSKPAGRINSPALNSTGSSQSFVTSTSSNPVVMKNLPLPSKLDLSASGLPTTPLTVALRTDTVQENPNSARDQDFMDLVIAWGRRLFDRPTTSEFLNDLGASLQPLLHNRLSQLTRMEPTFEVGIEISDSAYLLKLLKGHDSNFEFETITHKAVRGAGLLQQ</sequence>
<evidence type="ECO:0000256" key="1">
    <source>
        <dbReference type="SAM" id="MobiDB-lite"/>
    </source>
</evidence>
<proteinExistence type="predicted"/>
<evidence type="ECO:0000313" key="2">
    <source>
        <dbReference type="EMBL" id="CAK9139968.1"/>
    </source>
</evidence>
<gene>
    <name evidence="2" type="ORF">ILEXP_LOCUS7384</name>
</gene>
<feature type="compositionally biased region" description="Low complexity" evidence="1">
    <location>
        <begin position="115"/>
        <end position="128"/>
    </location>
</feature>
<dbReference type="EMBL" id="CAUOFW020001003">
    <property type="protein sequence ID" value="CAK9139968.1"/>
    <property type="molecule type" value="Genomic_DNA"/>
</dbReference>
<comment type="caution">
    <text evidence="2">The sequence shown here is derived from an EMBL/GenBank/DDBJ whole genome shotgun (WGS) entry which is preliminary data.</text>
</comment>
<feature type="compositionally biased region" description="Polar residues" evidence="1">
    <location>
        <begin position="65"/>
        <end position="78"/>
    </location>
</feature>
<keyword evidence="3" id="KW-1185">Reference proteome</keyword>
<accession>A0ABC8R4Q5</accession>
<evidence type="ECO:0000313" key="3">
    <source>
        <dbReference type="Proteomes" id="UP001642360"/>
    </source>
</evidence>
<name>A0ABC8R4Q5_9AQUA</name>